<feature type="transmembrane region" description="Helical" evidence="2">
    <location>
        <begin position="32"/>
        <end position="52"/>
    </location>
</feature>
<feature type="compositionally biased region" description="Polar residues" evidence="1">
    <location>
        <begin position="71"/>
        <end position="81"/>
    </location>
</feature>
<keyword evidence="2" id="KW-0812">Transmembrane</keyword>
<gene>
    <name evidence="3" type="ORF">IPOD504_LOCUS11947</name>
</gene>
<feature type="region of interest" description="Disordered" evidence="1">
    <location>
        <begin position="71"/>
        <end position="91"/>
    </location>
</feature>
<name>A0ABN8INJ5_9NEOP</name>
<protein>
    <submittedName>
        <fullName evidence="3">Uncharacterized protein</fullName>
    </submittedName>
</protein>
<dbReference type="EMBL" id="OW152841">
    <property type="protein sequence ID" value="CAH2062402.1"/>
    <property type="molecule type" value="Genomic_DNA"/>
</dbReference>
<accession>A0ABN8INJ5</accession>
<keyword evidence="2" id="KW-0472">Membrane</keyword>
<dbReference type="Proteomes" id="UP000837857">
    <property type="component" value="Chromosome 29"/>
</dbReference>
<evidence type="ECO:0000313" key="4">
    <source>
        <dbReference type="Proteomes" id="UP000837857"/>
    </source>
</evidence>
<evidence type="ECO:0000256" key="1">
    <source>
        <dbReference type="SAM" id="MobiDB-lite"/>
    </source>
</evidence>
<evidence type="ECO:0000256" key="2">
    <source>
        <dbReference type="SAM" id="Phobius"/>
    </source>
</evidence>
<evidence type="ECO:0000313" key="3">
    <source>
        <dbReference type="EMBL" id="CAH2062402.1"/>
    </source>
</evidence>
<keyword evidence="4" id="KW-1185">Reference proteome</keyword>
<proteinExistence type="predicted"/>
<sequence length="91" mass="9892">MGSSQTKEEHNSSNSLIAQTVNNTFQEKLDSLVWVIIALVAILSAAIGLMVCRRCKRAAEFWVRKQTSCNPSTATVQTVPPQQAPVASAYV</sequence>
<keyword evidence="2" id="KW-1133">Transmembrane helix</keyword>
<reference evidence="3" key="1">
    <citation type="submission" date="2022-03" db="EMBL/GenBank/DDBJ databases">
        <authorList>
            <person name="Martin H S."/>
        </authorList>
    </citation>
    <scope>NUCLEOTIDE SEQUENCE</scope>
</reference>
<organism evidence="3 4">
    <name type="scientific">Iphiclides podalirius</name>
    <name type="common">scarce swallowtail</name>
    <dbReference type="NCBI Taxonomy" id="110791"/>
    <lineage>
        <taxon>Eukaryota</taxon>
        <taxon>Metazoa</taxon>
        <taxon>Ecdysozoa</taxon>
        <taxon>Arthropoda</taxon>
        <taxon>Hexapoda</taxon>
        <taxon>Insecta</taxon>
        <taxon>Pterygota</taxon>
        <taxon>Neoptera</taxon>
        <taxon>Endopterygota</taxon>
        <taxon>Lepidoptera</taxon>
        <taxon>Glossata</taxon>
        <taxon>Ditrysia</taxon>
        <taxon>Papilionoidea</taxon>
        <taxon>Papilionidae</taxon>
        <taxon>Papilioninae</taxon>
        <taxon>Iphiclides</taxon>
    </lineage>
</organism>
<feature type="non-terminal residue" evidence="3">
    <location>
        <position position="91"/>
    </location>
</feature>